<evidence type="ECO:0008006" key="3">
    <source>
        <dbReference type="Google" id="ProtNLM"/>
    </source>
</evidence>
<sequence>MAKYRKKPVEVEAMKFTDKDKDRVFMWMYYDPYISLNATYEDGKPVLKIRTREGIMTACEGDYIIKEPSPTENRRFYPCKPDIFHATYELVE</sequence>
<dbReference type="RefSeq" id="WP_344702324.1">
    <property type="nucleotide sequence ID" value="NZ_BAABCK010000021.1"/>
</dbReference>
<accession>A0ABP7ERS6</accession>
<name>A0ABP7ERS6_9STAP</name>
<proteinExistence type="predicted"/>
<comment type="caution">
    <text evidence="1">The sequence shown here is derived from an EMBL/GenBank/DDBJ whole genome shotgun (WGS) entry which is preliminary data.</text>
</comment>
<protein>
    <recommendedName>
        <fullName evidence="3">Phage protein</fullName>
    </recommendedName>
</protein>
<keyword evidence="2" id="KW-1185">Reference proteome</keyword>
<evidence type="ECO:0000313" key="1">
    <source>
        <dbReference type="EMBL" id="GAA3723133.1"/>
    </source>
</evidence>
<evidence type="ECO:0000313" key="2">
    <source>
        <dbReference type="Proteomes" id="UP001500920"/>
    </source>
</evidence>
<reference evidence="2" key="1">
    <citation type="journal article" date="2019" name="Int. J. Syst. Evol. Microbiol.">
        <title>The Global Catalogue of Microorganisms (GCM) 10K type strain sequencing project: providing services to taxonomists for standard genome sequencing and annotation.</title>
        <authorList>
            <consortium name="The Broad Institute Genomics Platform"/>
            <consortium name="The Broad Institute Genome Sequencing Center for Infectious Disease"/>
            <person name="Wu L."/>
            <person name="Ma J."/>
        </authorList>
    </citation>
    <scope>NUCLEOTIDE SEQUENCE [LARGE SCALE GENOMIC DNA]</scope>
    <source>
        <strain evidence="2">JCM 16981</strain>
    </source>
</reference>
<dbReference type="Proteomes" id="UP001500920">
    <property type="component" value="Unassembled WGS sequence"/>
</dbReference>
<organism evidence="1 2">
    <name type="scientific">Salinicoccus jeotgali</name>
    <dbReference type="NCBI Taxonomy" id="381634"/>
    <lineage>
        <taxon>Bacteria</taxon>
        <taxon>Bacillati</taxon>
        <taxon>Bacillota</taxon>
        <taxon>Bacilli</taxon>
        <taxon>Bacillales</taxon>
        <taxon>Staphylococcaceae</taxon>
        <taxon>Salinicoccus</taxon>
    </lineage>
</organism>
<gene>
    <name evidence="1" type="ORF">GCM10022378_11540</name>
</gene>
<dbReference type="EMBL" id="BAABCK010000021">
    <property type="protein sequence ID" value="GAA3723133.1"/>
    <property type="molecule type" value="Genomic_DNA"/>
</dbReference>